<organism evidence="1 2">
    <name type="scientific">Paenibacillus mesotrionivorans</name>
    <dbReference type="NCBI Taxonomy" id="3160968"/>
    <lineage>
        <taxon>Bacteria</taxon>
        <taxon>Bacillati</taxon>
        <taxon>Bacillota</taxon>
        <taxon>Bacilli</taxon>
        <taxon>Bacillales</taxon>
        <taxon>Paenibacillaceae</taxon>
        <taxon>Paenibacillus</taxon>
    </lineage>
</organism>
<comment type="caution">
    <text evidence="1">The sequence shown here is derived from an EMBL/GenBank/DDBJ whole genome shotgun (WGS) entry which is preliminary data.</text>
</comment>
<sequence>MAELLDDYNGMIEEEDELYMGIQVCEECTDHLLDLISEKAEAIHLPTAKAILSAVQVIMKDLQTELLHLRIEKSMLTWEISRLREIQNKA</sequence>
<accession>A0ACC7NWK6</accession>
<protein>
    <submittedName>
        <fullName evidence="1">Uncharacterized protein</fullName>
    </submittedName>
</protein>
<name>A0ACC7NWK6_9BACL</name>
<dbReference type="EMBL" id="JBJURJ010000007">
    <property type="protein sequence ID" value="MFM9329128.1"/>
    <property type="molecule type" value="Genomic_DNA"/>
</dbReference>
<reference evidence="1" key="1">
    <citation type="submission" date="2024-12" db="EMBL/GenBank/DDBJ databases">
        <authorList>
            <person name="Wu N."/>
        </authorList>
    </citation>
    <scope>NUCLEOTIDE SEQUENCE</scope>
    <source>
        <strain evidence="1">P15</strain>
    </source>
</reference>
<gene>
    <name evidence="1" type="ORF">ACI1P1_12600</name>
</gene>
<evidence type="ECO:0000313" key="2">
    <source>
        <dbReference type="Proteomes" id="UP001631969"/>
    </source>
</evidence>
<proteinExistence type="predicted"/>
<dbReference type="Proteomes" id="UP001631969">
    <property type="component" value="Unassembled WGS sequence"/>
</dbReference>
<evidence type="ECO:0000313" key="1">
    <source>
        <dbReference type="EMBL" id="MFM9329128.1"/>
    </source>
</evidence>
<keyword evidence="2" id="KW-1185">Reference proteome</keyword>